<comment type="similarity">
    <text evidence="5">Belongs to the HIPP family.</text>
</comment>
<keyword evidence="4" id="KW-0636">Prenylation</keyword>
<evidence type="ECO:0000313" key="9">
    <source>
        <dbReference type="Proteomes" id="UP000015453"/>
    </source>
</evidence>
<comment type="caution">
    <text evidence="8">The sequence shown here is derived from an EMBL/GenBank/DDBJ whole genome shotgun (WGS) entry which is preliminary data.</text>
</comment>
<reference evidence="8 9" key="1">
    <citation type="journal article" date="2013" name="BMC Genomics">
        <title>The miniature genome of a carnivorous plant Genlisea aurea contains a low number of genes and short non-coding sequences.</title>
        <authorList>
            <person name="Leushkin E.V."/>
            <person name="Sutormin R.A."/>
            <person name="Nabieva E.R."/>
            <person name="Penin A.A."/>
            <person name="Kondrashov A.S."/>
            <person name="Logacheva M.D."/>
        </authorList>
    </citation>
    <scope>NUCLEOTIDE SEQUENCE [LARGE SCALE GENOMIC DNA]</scope>
</reference>
<keyword evidence="3" id="KW-0479">Metal-binding</keyword>
<evidence type="ECO:0000256" key="1">
    <source>
        <dbReference type="ARBA" id="ARBA00004170"/>
    </source>
</evidence>
<dbReference type="AlphaFoldDB" id="S8CUQ6"/>
<dbReference type="EMBL" id="AUSU01001404">
    <property type="protein sequence ID" value="EPS71104.1"/>
    <property type="molecule type" value="Genomic_DNA"/>
</dbReference>
<dbReference type="GO" id="GO:0046872">
    <property type="term" value="F:metal ion binding"/>
    <property type="evidence" value="ECO:0007669"/>
    <property type="project" value="UniProtKB-KW"/>
</dbReference>
<evidence type="ECO:0000259" key="7">
    <source>
        <dbReference type="PROSITE" id="PS50846"/>
    </source>
</evidence>
<sequence length="155" mass="17145">AQGRREMTREEEFKLLKIQTSVLRVNIHCDGCKQKVKKLLHKIEGVYQVNVDCEQQKVTVSGSVDSATLIKKLVRAGKHAELWCQKSSAQNQNQNPCIKDDKNSKAQKGNNLNLLLPPPHSKPSTSFLLPKRTAAISTTTTNSTTTKICSSSGRS</sequence>
<feature type="non-terminal residue" evidence="8">
    <location>
        <position position="1"/>
    </location>
</feature>
<dbReference type="Pfam" id="PF00403">
    <property type="entry name" value="HMA"/>
    <property type="match status" value="1"/>
</dbReference>
<keyword evidence="4" id="KW-0449">Lipoprotein</keyword>
<dbReference type="PANTHER" id="PTHR45868:SF19">
    <property type="entry name" value="HEAVY METAL-ASSOCIATED ISOPRENYLATED PLANT PROTEIN 37"/>
    <property type="match status" value="1"/>
</dbReference>
<dbReference type="CDD" id="cd00371">
    <property type="entry name" value="HMA"/>
    <property type="match status" value="1"/>
</dbReference>
<dbReference type="Gene3D" id="3.30.70.100">
    <property type="match status" value="1"/>
</dbReference>
<dbReference type="PANTHER" id="PTHR45868">
    <property type="entry name" value="HEAVY METAL-ASSOCIATED ISOPRENYLATED PLANT PROTEIN 33-RELATED"/>
    <property type="match status" value="1"/>
</dbReference>
<dbReference type="InterPro" id="IPR036163">
    <property type="entry name" value="HMA_dom_sf"/>
</dbReference>
<comment type="subcellular location">
    <subcellularLocation>
        <location evidence="1">Membrane</location>
        <topology evidence="1">Peripheral membrane protein</topology>
    </subcellularLocation>
</comment>
<dbReference type="OrthoDB" id="689350at2759"/>
<dbReference type="InterPro" id="IPR006121">
    <property type="entry name" value="HMA_dom"/>
</dbReference>
<gene>
    <name evidence="8" type="ORF">M569_03655</name>
</gene>
<proteinExistence type="inferred from homology"/>
<dbReference type="PROSITE" id="PS50846">
    <property type="entry name" value="HMA_2"/>
    <property type="match status" value="1"/>
</dbReference>
<evidence type="ECO:0000256" key="5">
    <source>
        <dbReference type="ARBA" id="ARBA00024045"/>
    </source>
</evidence>
<organism evidence="8 9">
    <name type="scientific">Genlisea aurea</name>
    <dbReference type="NCBI Taxonomy" id="192259"/>
    <lineage>
        <taxon>Eukaryota</taxon>
        <taxon>Viridiplantae</taxon>
        <taxon>Streptophyta</taxon>
        <taxon>Embryophyta</taxon>
        <taxon>Tracheophyta</taxon>
        <taxon>Spermatophyta</taxon>
        <taxon>Magnoliopsida</taxon>
        <taxon>eudicotyledons</taxon>
        <taxon>Gunneridae</taxon>
        <taxon>Pentapetalae</taxon>
        <taxon>asterids</taxon>
        <taxon>lamiids</taxon>
        <taxon>Lamiales</taxon>
        <taxon>Lentibulariaceae</taxon>
        <taxon>Genlisea</taxon>
    </lineage>
</organism>
<dbReference type="GO" id="GO:0009626">
    <property type="term" value="P:plant-type hypersensitive response"/>
    <property type="evidence" value="ECO:0007669"/>
    <property type="project" value="UniProtKB-KW"/>
</dbReference>
<evidence type="ECO:0000256" key="6">
    <source>
        <dbReference type="SAM" id="MobiDB-lite"/>
    </source>
</evidence>
<keyword evidence="9" id="KW-1185">Reference proteome</keyword>
<dbReference type="GO" id="GO:0016020">
    <property type="term" value="C:membrane"/>
    <property type="evidence" value="ECO:0007669"/>
    <property type="project" value="UniProtKB-SubCell"/>
</dbReference>
<name>S8CUQ6_9LAMI</name>
<evidence type="ECO:0000256" key="2">
    <source>
        <dbReference type="ARBA" id="ARBA00022481"/>
    </source>
</evidence>
<dbReference type="FunFam" id="3.30.70.100:FF:000008">
    <property type="entry name" value="Copper transport protein ATOX1"/>
    <property type="match status" value="1"/>
</dbReference>
<evidence type="ECO:0000256" key="3">
    <source>
        <dbReference type="ARBA" id="ARBA00022723"/>
    </source>
</evidence>
<keyword evidence="2" id="KW-0488">Methylation</keyword>
<feature type="domain" description="HMA" evidence="7">
    <location>
        <begin position="18"/>
        <end position="81"/>
    </location>
</feature>
<evidence type="ECO:0000313" key="8">
    <source>
        <dbReference type="EMBL" id="EPS71104.1"/>
    </source>
</evidence>
<evidence type="ECO:0000256" key="4">
    <source>
        <dbReference type="ARBA" id="ARBA00023289"/>
    </source>
</evidence>
<dbReference type="SUPFAM" id="SSF55008">
    <property type="entry name" value="HMA, heavy metal-associated domain"/>
    <property type="match status" value="1"/>
</dbReference>
<feature type="region of interest" description="Disordered" evidence="6">
    <location>
        <begin position="108"/>
        <end position="127"/>
    </location>
</feature>
<dbReference type="Proteomes" id="UP000015453">
    <property type="component" value="Unassembled WGS sequence"/>
</dbReference>
<accession>S8CUQ6</accession>
<protein>
    <recommendedName>
        <fullName evidence="7">HMA domain-containing protein</fullName>
    </recommendedName>
</protein>